<proteinExistence type="predicted"/>
<organism evidence="1 2">
    <name type="scientific">Massilia psychrophila</name>
    <dbReference type="NCBI Taxonomy" id="1603353"/>
    <lineage>
        <taxon>Bacteria</taxon>
        <taxon>Pseudomonadati</taxon>
        <taxon>Pseudomonadota</taxon>
        <taxon>Betaproteobacteria</taxon>
        <taxon>Burkholderiales</taxon>
        <taxon>Oxalobacteraceae</taxon>
        <taxon>Telluria group</taxon>
        <taxon>Massilia</taxon>
    </lineage>
</organism>
<reference evidence="1 2" key="1">
    <citation type="submission" date="2017-10" db="EMBL/GenBank/DDBJ databases">
        <title>Massilia psychrophilum sp. nov., a novel purple-pigmented bacterium isolated from Tianshan glacier, Xinjiang Municipality, China.</title>
        <authorList>
            <person name="Wang H."/>
        </authorList>
    </citation>
    <scope>NUCLEOTIDE SEQUENCE [LARGE SCALE GENOMIC DNA]</scope>
    <source>
        <strain evidence="1 2">JCM 30813</strain>
    </source>
</reference>
<evidence type="ECO:0000313" key="2">
    <source>
        <dbReference type="Proteomes" id="UP000228593"/>
    </source>
</evidence>
<evidence type="ECO:0000313" key="1">
    <source>
        <dbReference type="EMBL" id="PIL38104.1"/>
    </source>
</evidence>
<dbReference type="AlphaFoldDB" id="A0A2G8SWG1"/>
<comment type="caution">
    <text evidence="1">The sequence shown here is derived from an EMBL/GenBank/DDBJ whole genome shotgun (WGS) entry which is preliminary data.</text>
</comment>
<keyword evidence="2" id="KW-1185">Reference proteome</keyword>
<gene>
    <name evidence="1" type="ORF">CR103_19675</name>
</gene>
<accession>A0A2G8SWG1</accession>
<dbReference type="EMBL" id="PDOB01000047">
    <property type="protein sequence ID" value="PIL38104.1"/>
    <property type="molecule type" value="Genomic_DNA"/>
</dbReference>
<dbReference type="Proteomes" id="UP000228593">
    <property type="component" value="Unassembled WGS sequence"/>
</dbReference>
<name>A0A2G8SWG1_9BURK</name>
<sequence length="79" mass="9176">MLLCDKAVCLSAAEEEEYEAFSLFRQPLFYIVRFAHTPMILSQLVDLVRLFLREANYSKPLSGLARGFVTIRWKFMGRA</sequence>
<protein>
    <submittedName>
        <fullName evidence="1">Uncharacterized protein</fullName>
    </submittedName>
</protein>